<dbReference type="EMBL" id="PHQP01000117">
    <property type="protein sequence ID" value="RAV33081.1"/>
    <property type="molecule type" value="Genomic_DNA"/>
</dbReference>
<feature type="non-terminal residue" evidence="6">
    <location>
        <position position="1"/>
    </location>
</feature>
<dbReference type="InterPro" id="IPR043504">
    <property type="entry name" value="Peptidase_S1_PA_chymotrypsin"/>
</dbReference>
<dbReference type="RefSeq" id="WP_146743917.1">
    <property type="nucleotide sequence ID" value="NZ_PHQP01000117.1"/>
</dbReference>
<dbReference type="GO" id="GO:0004252">
    <property type="term" value="F:serine-type endopeptidase activity"/>
    <property type="evidence" value="ECO:0007669"/>
    <property type="project" value="InterPro"/>
</dbReference>
<dbReference type="InterPro" id="IPR009003">
    <property type="entry name" value="Peptidase_S1_PA"/>
</dbReference>
<comment type="subcellular location">
    <subcellularLocation>
        <location evidence="1">Membrane</location>
        <topology evidence="1">Multi-pass membrane protein</topology>
    </subcellularLocation>
</comment>
<organism evidence="6 7">
    <name type="scientific">Corynebacterium heidelbergense</name>
    <dbReference type="NCBI Taxonomy" id="2055947"/>
    <lineage>
        <taxon>Bacteria</taxon>
        <taxon>Bacillati</taxon>
        <taxon>Actinomycetota</taxon>
        <taxon>Actinomycetes</taxon>
        <taxon>Mycobacteriales</taxon>
        <taxon>Corynebacteriaceae</taxon>
        <taxon>Corynebacterium</taxon>
    </lineage>
</organism>
<feature type="transmembrane region" description="Helical" evidence="5">
    <location>
        <begin position="6"/>
        <end position="27"/>
    </location>
</feature>
<dbReference type="PANTHER" id="PTHR43019">
    <property type="entry name" value="SERINE ENDOPROTEASE DEGS"/>
    <property type="match status" value="1"/>
</dbReference>
<dbReference type="GO" id="GO:0016020">
    <property type="term" value="C:membrane"/>
    <property type="evidence" value="ECO:0007669"/>
    <property type="project" value="UniProtKB-SubCell"/>
</dbReference>
<dbReference type="Gene3D" id="2.40.10.10">
    <property type="entry name" value="Trypsin-like serine proteases"/>
    <property type="match status" value="2"/>
</dbReference>
<evidence type="ECO:0000256" key="2">
    <source>
        <dbReference type="ARBA" id="ARBA00022692"/>
    </source>
</evidence>
<feature type="transmembrane region" description="Helical" evidence="5">
    <location>
        <begin position="48"/>
        <end position="72"/>
    </location>
</feature>
<dbReference type="Pfam" id="PF13365">
    <property type="entry name" value="Trypsin_2"/>
    <property type="match status" value="1"/>
</dbReference>
<comment type="caution">
    <text evidence="6">The sequence shown here is derived from an EMBL/GenBank/DDBJ whole genome shotgun (WGS) entry which is preliminary data.</text>
</comment>
<evidence type="ECO:0000313" key="7">
    <source>
        <dbReference type="Proteomes" id="UP000251047"/>
    </source>
</evidence>
<dbReference type="PRINTS" id="PR00834">
    <property type="entry name" value="PROTEASES2C"/>
</dbReference>
<evidence type="ECO:0000256" key="1">
    <source>
        <dbReference type="ARBA" id="ARBA00004141"/>
    </source>
</evidence>
<dbReference type="PANTHER" id="PTHR43019:SF23">
    <property type="entry name" value="PROTEASE DO-LIKE 5, CHLOROPLASTIC"/>
    <property type="match status" value="1"/>
</dbReference>
<dbReference type="InterPro" id="IPR047680">
    <property type="entry name" value="MarP-like"/>
</dbReference>
<keyword evidence="2 5" id="KW-0812">Transmembrane</keyword>
<dbReference type="OrthoDB" id="9766361at2"/>
<dbReference type="SUPFAM" id="SSF50494">
    <property type="entry name" value="Trypsin-like serine proteases"/>
    <property type="match status" value="1"/>
</dbReference>
<keyword evidence="4 5" id="KW-0472">Membrane</keyword>
<dbReference type="AlphaFoldDB" id="A0A364V8X1"/>
<evidence type="ECO:0000256" key="4">
    <source>
        <dbReference type="ARBA" id="ARBA00023136"/>
    </source>
</evidence>
<gene>
    <name evidence="6" type="ORF">CWC39_09955</name>
</gene>
<keyword evidence="6" id="KW-0645">Protease</keyword>
<name>A0A364V8X1_9CORY</name>
<proteinExistence type="predicted"/>
<dbReference type="Pfam" id="PF02674">
    <property type="entry name" value="Colicin_V"/>
    <property type="match status" value="1"/>
</dbReference>
<dbReference type="GO" id="GO:0009403">
    <property type="term" value="P:toxin biosynthetic process"/>
    <property type="evidence" value="ECO:0007669"/>
    <property type="project" value="InterPro"/>
</dbReference>
<dbReference type="GO" id="GO:0006508">
    <property type="term" value="P:proteolysis"/>
    <property type="evidence" value="ECO:0007669"/>
    <property type="project" value="UniProtKB-KW"/>
</dbReference>
<evidence type="ECO:0000256" key="3">
    <source>
        <dbReference type="ARBA" id="ARBA00022989"/>
    </source>
</evidence>
<dbReference type="InterPro" id="IPR003825">
    <property type="entry name" value="Colicin-V_CvpA"/>
</dbReference>
<keyword evidence="3 5" id="KW-1133">Transmembrane helix</keyword>
<sequence>ADAGEGWRFLLALGVILGFVLVGYALGSAIGAWLRQRLRTTSAAGGDSLLGSIVHVVTTLVVVWLVLAPVAARDSNHFSQSLKGSAVLSGVERATPQFIRNVPARVHSFIDASGFPVISDPFNQMPQRQVDAPNSALSADPVVAAVGPSVVHVIGEADQCSRLLQGSGFVVAPNTVMTNAHVVAGTNKVQLSTVNGRVDATVTMYNPQHDIALLSAPGLGLQPLQWSEADAQAGQDAIVLGYPLGGPFTATPARVREKFVVSGPNIYANSRVDREAYSLRATVQHGNSGGPLVDGEGHVLGLIFGADANEDGTGYALTREEVDSQVGQLSQYRAAVGTGACVNG</sequence>
<dbReference type="NCBIfam" id="NF033740">
    <property type="entry name" value="MarP_fam_protase"/>
    <property type="match status" value="1"/>
</dbReference>
<keyword evidence="6" id="KW-0378">Hydrolase</keyword>
<dbReference type="InterPro" id="IPR001940">
    <property type="entry name" value="Peptidase_S1C"/>
</dbReference>
<reference evidence="6 7" key="1">
    <citation type="journal article" date="2018" name="Syst. Appl. Microbiol.">
        <title>Corynebacterium heidelbergense sp. nov., isolated from the preen glands of Egyptian geese (Alopochen aegyptiacus).</title>
        <authorList>
            <person name="Braun M.S."/>
            <person name="Wang E."/>
            <person name="Zimmermann S."/>
            <person name="Wink M."/>
        </authorList>
    </citation>
    <scope>NUCLEOTIDE SEQUENCE [LARGE SCALE GENOMIC DNA]</scope>
    <source>
        <strain evidence="6 7">DSM 104638</strain>
    </source>
</reference>
<evidence type="ECO:0000313" key="6">
    <source>
        <dbReference type="EMBL" id="RAV33081.1"/>
    </source>
</evidence>
<dbReference type="Proteomes" id="UP000251047">
    <property type="component" value="Unassembled WGS sequence"/>
</dbReference>
<evidence type="ECO:0000256" key="5">
    <source>
        <dbReference type="SAM" id="Phobius"/>
    </source>
</evidence>
<accession>A0A364V8X1</accession>
<protein>
    <submittedName>
        <fullName evidence="6">Serine protease</fullName>
    </submittedName>
</protein>